<dbReference type="PANTHER" id="PTHR47639">
    <property type="entry name" value="BTB/POZ DOMAIN-CONTAINING PROTEIN 18"/>
    <property type="match status" value="1"/>
</dbReference>
<dbReference type="Proteomes" id="UP001488838">
    <property type="component" value="Unassembled WGS sequence"/>
</dbReference>
<dbReference type="Gene3D" id="3.30.710.10">
    <property type="entry name" value="Potassium Channel Kv1.1, Chain A"/>
    <property type="match status" value="1"/>
</dbReference>
<dbReference type="AlphaFoldDB" id="A0AAW0J6C1"/>
<feature type="compositionally biased region" description="Basic and acidic residues" evidence="1">
    <location>
        <begin position="777"/>
        <end position="786"/>
    </location>
</feature>
<feature type="region of interest" description="Disordered" evidence="1">
    <location>
        <begin position="368"/>
        <end position="398"/>
    </location>
</feature>
<name>A0AAW0J6C1_MYOGA</name>
<accession>A0AAW0J6C1</accession>
<evidence type="ECO:0000313" key="3">
    <source>
        <dbReference type="EMBL" id="KAK7822315.1"/>
    </source>
</evidence>
<feature type="compositionally biased region" description="Low complexity" evidence="1">
    <location>
        <begin position="374"/>
        <end position="386"/>
    </location>
</feature>
<feature type="compositionally biased region" description="Low complexity" evidence="1">
    <location>
        <begin position="435"/>
        <end position="448"/>
    </location>
</feature>
<dbReference type="EMBL" id="JBBHLL010000059">
    <property type="protein sequence ID" value="KAK7822315.1"/>
    <property type="molecule type" value="Genomic_DNA"/>
</dbReference>
<dbReference type="InterPro" id="IPR000210">
    <property type="entry name" value="BTB/POZ_dom"/>
</dbReference>
<feature type="region of interest" description="Disordered" evidence="1">
    <location>
        <begin position="1"/>
        <end position="34"/>
    </location>
</feature>
<proteinExistence type="predicted"/>
<dbReference type="CDD" id="cd18293">
    <property type="entry name" value="BTB_POZ_BTBD18"/>
    <property type="match status" value="1"/>
</dbReference>
<feature type="compositionally biased region" description="Polar residues" evidence="1">
    <location>
        <begin position="760"/>
        <end position="774"/>
    </location>
</feature>
<feature type="domain" description="BTB" evidence="2">
    <location>
        <begin position="192"/>
        <end position="260"/>
    </location>
</feature>
<evidence type="ECO:0000259" key="2">
    <source>
        <dbReference type="PROSITE" id="PS50097"/>
    </source>
</evidence>
<dbReference type="GO" id="GO:0005634">
    <property type="term" value="C:nucleus"/>
    <property type="evidence" value="ECO:0007669"/>
    <property type="project" value="TreeGrafter"/>
</dbReference>
<dbReference type="InterPro" id="IPR042915">
    <property type="entry name" value="BTBD18"/>
</dbReference>
<feature type="region of interest" description="Disordered" evidence="1">
    <location>
        <begin position="759"/>
        <end position="796"/>
    </location>
</feature>
<keyword evidence="4" id="KW-1185">Reference proteome</keyword>
<dbReference type="PANTHER" id="PTHR47639:SF1">
    <property type="entry name" value="BTB_POZ DOMAIN-CONTAINING PROTEIN 18"/>
    <property type="match status" value="1"/>
</dbReference>
<feature type="region of interest" description="Disordered" evidence="1">
    <location>
        <begin position="534"/>
        <end position="555"/>
    </location>
</feature>
<organism evidence="3 4">
    <name type="scientific">Myodes glareolus</name>
    <name type="common">Bank vole</name>
    <name type="synonym">Clethrionomys glareolus</name>
    <dbReference type="NCBI Taxonomy" id="447135"/>
    <lineage>
        <taxon>Eukaryota</taxon>
        <taxon>Metazoa</taxon>
        <taxon>Chordata</taxon>
        <taxon>Craniata</taxon>
        <taxon>Vertebrata</taxon>
        <taxon>Euteleostomi</taxon>
        <taxon>Mammalia</taxon>
        <taxon>Eutheria</taxon>
        <taxon>Euarchontoglires</taxon>
        <taxon>Glires</taxon>
        <taxon>Rodentia</taxon>
        <taxon>Myomorpha</taxon>
        <taxon>Muroidea</taxon>
        <taxon>Cricetidae</taxon>
        <taxon>Arvicolinae</taxon>
        <taxon>Myodes</taxon>
    </lineage>
</organism>
<sequence>MGMTSSRTSGAPGGGRKSSEPSTPGRPEREDGSARCVAQAAWPQAFVRHHCPVHVAAGDPGRLQDPCGPSPRWPWGAALTSGLHWLHAPFPETLAPEIPLQRSWAPGAEACEAICFAGPSVTRLPPPNPHSLVSGLRAPALRRNLSRENLEDLLTRYNMCSPASSKILYRNPRFLRVAFLQLRHQQQSGVFCDALLQAEGEAVPAHCCILSACSPFFTERLERERPVQGRKVVLELGGLKIRTLRKLVDFLYTSEMEVSQEEAQDVLSAARQLRVSELETLQLEGGKLVKAPQGRRLNRECLQPPSAAPISARVVAPSRRPRAPLPAPQTPGPLGAVRLKSLGEEEGPHKKSSLTTVDSLPETLLLKKKARVCSTQERSSSPSSQREGPKENKSNPALAPIAHCHPALYPSVDEQLLPRKIRLSRSKPSPHVCTSRPSGVLSGPSSVPTAPGRRLWRQRNVSRTAQTTDKQKPGDVSSLESTPDPSDVRKTGGGKKQSPESRALASSSVEEGQVGRVKLRKIVNGTCWEVVQEPPLRNTRDSPQVPGPSDVEEPSVTLLTSVSEQEIPARSQLCQDSPGLQDILFSASHSPDHPVVKSEFGSSPMLIGKEPVLNIDCSEPYTFDTALLGQPCEAEQYRITSAAATSELEEILDFMLCGSDVEPPVGSLESPGAEGCRTPSYHLSETGKNWIEGEEWCLPDIELWPRDLTGLEKELVVENKEPVEPLSPLAMPSENTESAEPLSPLVMPSEVNREALALKSSWTPDLDITSSQPLDGQGEKLLHLDSPDSSQRSYRDLSLPCSNWAETGLELSLGMDEVLYPAPKAVREVSANPELRDPCPGSSEDEEIDVVNWTEEERLGPGVPSVWPDPSSESETEIDILT</sequence>
<feature type="region of interest" description="Disordered" evidence="1">
    <location>
        <begin position="308"/>
        <end position="336"/>
    </location>
</feature>
<protein>
    <recommendedName>
        <fullName evidence="2">BTB domain-containing protein</fullName>
    </recommendedName>
</protein>
<dbReference type="Pfam" id="PF00651">
    <property type="entry name" value="BTB"/>
    <property type="match status" value="1"/>
</dbReference>
<feature type="region of interest" description="Disordered" evidence="1">
    <location>
        <begin position="854"/>
        <end position="882"/>
    </location>
</feature>
<dbReference type="GO" id="GO:0032968">
    <property type="term" value="P:positive regulation of transcription elongation by RNA polymerase II"/>
    <property type="evidence" value="ECO:0007669"/>
    <property type="project" value="InterPro"/>
</dbReference>
<gene>
    <name evidence="3" type="ORF">U0070_014414</name>
</gene>
<comment type="caution">
    <text evidence="3">The sequence shown here is derived from an EMBL/GenBank/DDBJ whole genome shotgun (WGS) entry which is preliminary data.</text>
</comment>
<feature type="compositionally biased region" description="Acidic residues" evidence="1">
    <location>
        <begin position="872"/>
        <end position="882"/>
    </location>
</feature>
<dbReference type="SUPFAM" id="SSF54695">
    <property type="entry name" value="POZ domain"/>
    <property type="match status" value="1"/>
</dbReference>
<reference evidence="3 4" key="1">
    <citation type="journal article" date="2023" name="bioRxiv">
        <title>Conserved and derived expression patterns and positive selection on dental genes reveal complex evolutionary context of ever-growing rodent molars.</title>
        <authorList>
            <person name="Calamari Z.T."/>
            <person name="Song A."/>
            <person name="Cohen E."/>
            <person name="Akter M."/>
            <person name="Roy R.D."/>
            <person name="Hallikas O."/>
            <person name="Christensen M.M."/>
            <person name="Li P."/>
            <person name="Marangoni P."/>
            <person name="Jernvall J."/>
            <person name="Klein O.D."/>
        </authorList>
    </citation>
    <scope>NUCLEOTIDE SEQUENCE [LARGE SCALE GENOMIC DNA]</scope>
    <source>
        <strain evidence="3">V071</strain>
    </source>
</reference>
<feature type="region of interest" description="Disordered" evidence="1">
    <location>
        <begin position="422"/>
        <end position="513"/>
    </location>
</feature>
<feature type="compositionally biased region" description="Polar residues" evidence="1">
    <location>
        <begin position="459"/>
        <end position="468"/>
    </location>
</feature>
<evidence type="ECO:0000256" key="1">
    <source>
        <dbReference type="SAM" id="MobiDB-lite"/>
    </source>
</evidence>
<dbReference type="InterPro" id="IPR011333">
    <property type="entry name" value="SKP1/BTB/POZ_sf"/>
</dbReference>
<evidence type="ECO:0000313" key="4">
    <source>
        <dbReference type="Proteomes" id="UP001488838"/>
    </source>
</evidence>
<dbReference type="SMART" id="SM00225">
    <property type="entry name" value="BTB"/>
    <property type="match status" value="1"/>
</dbReference>
<dbReference type="PROSITE" id="PS50097">
    <property type="entry name" value="BTB"/>
    <property type="match status" value="1"/>
</dbReference>